<feature type="transmembrane region" description="Helical" evidence="1">
    <location>
        <begin position="42"/>
        <end position="62"/>
    </location>
</feature>
<dbReference type="InterPro" id="IPR042150">
    <property type="entry name" value="MmRce1-like"/>
</dbReference>
<proteinExistence type="predicted"/>
<keyword evidence="1" id="KW-0812">Transmembrane</keyword>
<dbReference type="Proteomes" id="UP001470230">
    <property type="component" value="Unassembled WGS sequence"/>
</dbReference>
<reference evidence="3 4" key="1">
    <citation type="submission" date="2024-04" db="EMBL/GenBank/DDBJ databases">
        <title>Tritrichomonas musculus Genome.</title>
        <authorList>
            <person name="Alves-Ferreira E."/>
            <person name="Grigg M."/>
            <person name="Lorenzi H."/>
            <person name="Galac M."/>
        </authorList>
    </citation>
    <scope>NUCLEOTIDE SEQUENCE [LARGE SCALE GENOMIC DNA]</scope>
    <source>
        <strain evidence="3 4">EAF2021</strain>
    </source>
</reference>
<dbReference type="InterPro" id="IPR003675">
    <property type="entry name" value="Rce1/LyrA-like_dom"/>
</dbReference>
<gene>
    <name evidence="3" type="ORF">M9Y10_029990</name>
</gene>
<evidence type="ECO:0000256" key="1">
    <source>
        <dbReference type="SAM" id="Phobius"/>
    </source>
</evidence>
<feature type="transmembrane region" description="Helical" evidence="1">
    <location>
        <begin position="6"/>
        <end position="22"/>
    </location>
</feature>
<dbReference type="PANTHER" id="PTHR35797:SF1">
    <property type="entry name" value="PROTEASE"/>
    <property type="match status" value="1"/>
</dbReference>
<keyword evidence="4" id="KW-1185">Reference proteome</keyword>
<dbReference type="PANTHER" id="PTHR35797">
    <property type="entry name" value="PROTEASE-RELATED"/>
    <property type="match status" value="1"/>
</dbReference>
<keyword evidence="1" id="KW-0472">Membrane</keyword>
<feature type="transmembrane region" description="Helical" evidence="1">
    <location>
        <begin position="139"/>
        <end position="159"/>
    </location>
</feature>
<keyword evidence="1" id="KW-1133">Transmembrane helix</keyword>
<comment type="caution">
    <text evidence="3">The sequence shown here is derived from an EMBL/GenBank/DDBJ whole genome shotgun (WGS) entry which is preliminary data.</text>
</comment>
<name>A0ABR2KNL4_9EUKA</name>
<accession>A0ABR2KNL4</accession>
<dbReference type="EMBL" id="JAPFFF010000004">
    <property type="protein sequence ID" value="KAK8892749.1"/>
    <property type="molecule type" value="Genomic_DNA"/>
</dbReference>
<evidence type="ECO:0000313" key="4">
    <source>
        <dbReference type="Proteomes" id="UP001470230"/>
    </source>
</evidence>
<protein>
    <recommendedName>
        <fullName evidence="2">CAAX prenyl protease 2/Lysostaphin resistance protein A-like domain-containing protein</fullName>
    </recommendedName>
</protein>
<feature type="transmembrane region" description="Helical" evidence="1">
    <location>
        <begin position="94"/>
        <end position="118"/>
    </location>
</feature>
<organism evidence="3 4">
    <name type="scientific">Tritrichomonas musculus</name>
    <dbReference type="NCBI Taxonomy" id="1915356"/>
    <lineage>
        <taxon>Eukaryota</taxon>
        <taxon>Metamonada</taxon>
        <taxon>Parabasalia</taxon>
        <taxon>Tritrichomonadida</taxon>
        <taxon>Tritrichomonadidae</taxon>
        <taxon>Tritrichomonas</taxon>
    </lineage>
</organism>
<sequence>MISSVIFMMTPLISVLIIRRVIPDKSHFYLKFQLKKQLNLYLFAAFSPGALTAIGAIIYFMIYPDKLDLNHSYLQDLLKEYEKELFLPQFTPTILIGMTLSCIFIAPLIFVNHIAAFGEEIGWRCFLLPLLIDLHGKKKAVFICNFLWGAFHAPLVYFGLNYSGDYFLCPWSGMLMMSFFGLVLGIPLSYLTLKTKSVFPACIFHGAFNAIREVPLFLCTSDFNPLIGPKPSGLIGMIGFILLAFLLFRKI</sequence>
<feature type="transmembrane region" description="Helical" evidence="1">
    <location>
        <begin position="171"/>
        <end position="191"/>
    </location>
</feature>
<dbReference type="Pfam" id="PF02517">
    <property type="entry name" value="Rce1-like"/>
    <property type="match status" value="1"/>
</dbReference>
<feature type="transmembrane region" description="Helical" evidence="1">
    <location>
        <begin position="198"/>
        <end position="218"/>
    </location>
</feature>
<feature type="domain" description="CAAX prenyl protease 2/Lysostaphin resistance protein A-like" evidence="2">
    <location>
        <begin position="105"/>
        <end position="211"/>
    </location>
</feature>
<evidence type="ECO:0000313" key="3">
    <source>
        <dbReference type="EMBL" id="KAK8892749.1"/>
    </source>
</evidence>
<feature type="transmembrane region" description="Helical" evidence="1">
    <location>
        <begin position="230"/>
        <end position="248"/>
    </location>
</feature>
<evidence type="ECO:0000259" key="2">
    <source>
        <dbReference type="Pfam" id="PF02517"/>
    </source>
</evidence>